<dbReference type="EMBL" id="CP117884">
    <property type="protein sequence ID" value="WDF83107.1"/>
    <property type="molecule type" value="Genomic_DNA"/>
</dbReference>
<evidence type="ECO:0000313" key="3">
    <source>
        <dbReference type="Proteomes" id="UP001220377"/>
    </source>
</evidence>
<dbReference type="Gene3D" id="3.40.630.30">
    <property type="match status" value="1"/>
</dbReference>
<dbReference type="RefSeq" id="WP_274261037.1">
    <property type="nucleotide sequence ID" value="NZ_CP117884.1"/>
</dbReference>
<dbReference type="SUPFAM" id="SSF55729">
    <property type="entry name" value="Acyl-CoA N-acyltransferases (Nat)"/>
    <property type="match status" value="1"/>
</dbReference>
<name>A0ABY7WVV6_9LACO</name>
<evidence type="ECO:0000313" key="2">
    <source>
        <dbReference type="EMBL" id="WDF83107.1"/>
    </source>
</evidence>
<dbReference type="InterPro" id="IPR016181">
    <property type="entry name" value="Acyl_CoA_acyltransferase"/>
</dbReference>
<protein>
    <submittedName>
        <fullName evidence="2">Acetyltransferase</fullName>
    </submittedName>
</protein>
<reference evidence="2 3" key="1">
    <citation type="submission" date="2023-02" db="EMBL/GenBank/DDBJ databases">
        <title>Genome sequence of Lacticaseibacillus sp. KACC 23028.</title>
        <authorList>
            <person name="Kim S."/>
            <person name="Heo J."/>
            <person name="Kwon S.-W."/>
        </authorList>
    </citation>
    <scope>NUCLEOTIDE SEQUENCE [LARGE SCALE GENOMIC DNA]</scope>
    <source>
        <strain evidence="2 3">KACC 23028</strain>
    </source>
</reference>
<dbReference type="PROSITE" id="PS51186">
    <property type="entry name" value="GNAT"/>
    <property type="match status" value="1"/>
</dbReference>
<dbReference type="Pfam" id="PF00583">
    <property type="entry name" value="Acetyltransf_1"/>
    <property type="match status" value="1"/>
</dbReference>
<proteinExistence type="predicted"/>
<organism evidence="2 3">
    <name type="scientific">Lacticaseibacillus pabuli</name>
    <dbReference type="NCBI Taxonomy" id="3025672"/>
    <lineage>
        <taxon>Bacteria</taxon>
        <taxon>Bacillati</taxon>
        <taxon>Bacillota</taxon>
        <taxon>Bacilli</taxon>
        <taxon>Lactobacillales</taxon>
        <taxon>Lactobacillaceae</taxon>
        <taxon>Lacticaseibacillus</taxon>
    </lineage>
</organism>
<feature type="domain" description="N-acetyltransferase" evidence="1">
    <location>
        <begin position="4"/>
        <end position="175"/>
    </location>
</feature>
<accession>A0ABY7WVV6</accession>
<evidence type="ECO:0000259" key="1">
    <source>
        <dbReference type="PROSITE" id="PS51186"/>
    </source>
</evidence>
<gene>
    <name evidence="2" type="ORF">PQ472_02415</name>
</gene>
<keyword evidence="3" id="KW-1185">Reference proteome</keyword>
<dbReference type="Proteomes" id="UP001220377">
    <property type="component" value="Chromosome"/>
</dbReference>
<dbReference type="InterPro" id="IPR000182">
    <property type="entry name" value="GNAT_dom"/>
</dbReference>
<sequence length="177" mass="19560">MPVIFVRPGRPEDVPAIMAIIAGARAFLHSQHIDQWQGSYPNQPAVEEDIAAGHNRVLTVDGKVVGMASLIPGPDPYYKCLEGKWTNGAEAAYYAIHRFALGDAGRGLHLTRPFFTALISELYRDGVRDVRIDTHADNKIMQHVVKSNGFAPRGIVYLDEPVAERLAYQLVIDEPAK</sequence>